<dbReference type="SUPFAM" id="SSF47413">
    <property type="entry name" value="lambda repressor-like DNA-binding domains"/>
    <property type="match status" value="1"/>
</dbReference>
<gene>
    <name evidence="1" type="ORF">D3867_19720</name>
</gene>
<dbReference type="InterPro" id="IPR010982">
    <property type="entry name" value="Lambda_DNA-bd_dom_sf"/>
</dbReference>
<proteinExistence type="predicted"/>
<dbReference type="Gene3D" id="3.30.2020.10">
    <property type="entry name" value="NE0471-like N-terminal domain"/>
    <property type="match status" value="1"/>
</dbReference>
<evidence type="ECO:0000313" key="2">
    <source>
        <dbReference type="Proteomes" id="UP000298596"/>
    </source>
</evidence>
<dbReference type="InterPro" id="IPR018841">
    <property type="entry name" value="DUF2442"/>
</dbReference>
<reference evidence="1 2" key="1">
    <citation type="submission" date="2018-09" db="EMBL/GenBank/DDBJ databases">
        <title>Whole genome based analysis of evolution and adaptive divergence in Indian and Brazilian strains of Azospirillum brasilense.</title>
        <authorList>
            <person name="Singh C."/>
            <person name="Tripathi A.K."/>
        </authorList>
    </citation>
    <scope>NUCLEOTIDE SEQUENCE [LARGE SCALE GENOMIC DNA]</scope>
    <source>
        <strain evidence="1 2">MTCC4036</strain>
        <plasmid evidence="1 2">p1</plasmid>
    </source>
</reference>
<name>A0A4D8Q8P9_AZOBR</name>
<protein>
    <submittedName>
        <fullName evidence="1">DUF2442 domain-containing protein</fullName>
    </submittedName>
</protein>
<keyword evidence="1" id="KW-0614">Plasmid</keyword>
<dbReference type="SUPFAM" id="SSF143880">
    <property type="entry name" value="NE0471 N-terminal domain-like"/>
    <property type="match status" value="1"/>
</dbReference>
<dbReference type="Pfam" id="PF10387">
    <property type="entry name" value="DUF2442"/>
    <property type="match status" value="1"/>
</dbReference>
<dbReference type="EMBL" id="CP032331">
    <property type="protein sequence ID" value="QCO04190.1"/>
    <property type="molecule type" value="Genomic_DNA"/>
</dbReference>
<dbReference type="GO" id="GO:0003677">
    <property type="term" value="F:DNA binding"/>
    <property type="evidence" value="ECO:0007669"/>
    <property type="project" value="InterPro"/>
</dbReference>
<dbReference type="AlphaFoldDB" id="A0A4D8Q8P9"/>
<evidence type="ECO:0000313" key="1">
    <source>
        <dbReference type="EMBL" id="QCO04190.1"/>
    </source>
</evidence>
<sequence>MIPPTLPHPRAVPRLTAVATAPGAVLLATWDDGRRDAVDLSGWLESGHPHFHRLRDPALFATATLADATTVEWGGDEDLAIDSLNLALLAAQQRPFGAAELAAWQQRLELSNQEAADLVGVHVNTWSNYRTATTPVPRAVAIACRAVVADPLLFAAHYRPRRPGRPGRPPAAAE</sequence>
<dbReference type="Proteomes" id="UP000298596">
    <property type="component" value="Plasmid p1"/>
</dbReference>
<geneLocation type="plasmid" evidence="1">
    <name>p1</name>
</geneLocation>
<dbReference type="InterPro" id="IPR036782">
    <property type="entry name" value="NE0471-like_N"/>
</dbReference>
<accession>A0A4D8Q8P9</accession>
<dbReference type="Gene3D" id="1.10.260.40">
    <property type="entry name" value="lambda repressor-like DNA-binding domains"/>
    <property type="match status" value="1"/>
</dbReference>
<organism evidence="1 2">
    <name type="scientific">Azospirillum brasilense</name>
    <dbReference type="NCBI Taxonomy" id="192"/>
    <lineage>
        <taxon>Bacteria</taxon>
        <taxon>Pseudomonadati</taxon>
        <taxon>Pseudomonadota</taxon>
        <taxon>Alphaproteobacteria</taxon>
        <taxon>Rhodospirillales</taxon>
        <taxon>Azospirillaceae</taxon>
        <taxon>Azospirillum</taxon>
    </lineage>
</organism>